<evidence type="ECO:0000256" key="7">
    <source>
        <dbReference type="ARBA" id="ARBA00023043"/>
    </source>
</evidence>
<feature type="transmembrane region" description="Helical" evidence="13">
    <location>
        <begin position="1012"/>
        <end position="1035"/>
    </location>
</feature>
<feature type="transmembrane region" description="Helical" evidence="13">
    <location>
        <begin position="764"/>
        <end position="785"/>
    </location>
</feature>
<dbReference type="PANTHER" id="PTHR47143">
    <property type="entry name" value="TRANSIENT RECEPTOR POTENTIAL CATION CHANNEL PROTEIN PAINLESS"/>
    <property type="match status" value="1"/>
</dbReference>
<name>A0A9Q1BHT7_HOLLE</name>
<keyword evidence="2" id="KW-0813">Transport</keyword>
<evidence type="ECO:0000256" key="4">
    <source>
        <dbReference type="ARBA" id="ARBA00022692"/>
    </source>
</evidence>
<feature type="transmembrane region" description="Helical" evidence="13">
    <location>
        <begin position="930"/>
        <end position="952"/>
    </location>
</feature>
<accession>A0A9Q1BHT7</accession>
<evidence type="ECO:0000259" key="14">
    <source>
        <dbReference type="Pfam" id="PF00520"/>
    </source>
</evidence>
<comment type="subcellular location">
    <subcellularLocation>
        <location evidence="1">Membrane</location>
        <topology evidence="1">Multi-pass membrane protein</topology>
    </subcellularLocation>
</comment>
<evidence type="ECO:0000256" key="11">
    <source>
        <dbReference type="PROSITE-ProRule" id="PRU00023"/>
    </source>
</evidence>
<dbReference type="AlphaFoldDB" id="A0A9Q1BHT7"/>
<feature type="coiled-coil region" evidence="12">
    <location>
        <begin position="1119"/>
        <end position="1146"/>
    </location>
</feature>
<evidence type="ECO:0000256" key="3">
    <source>
        <dbReference type="ARBA" id="ARBA00022606"/>
    </source>
</evidence>
<feature type="repeat" description="ANK" evidence="11">
    <location>
        <begin position="162"/>
        <end position="195"/>
    </location>
</feature>
<feature type="transmembrane region" description="Helical" evidence="13">
    <location>
        <begin position="852"/>
        <end position="878"/>
    </location>
</feature>
<evidence type="ECO:0000256" key="5">
    <source>
        <dbReference type="ARBA" id="ARBA00022737"/>
    </source>
</evidence>
<dbReference type="Pfam" id="PF12796">
    <property type="entry name" value="Ank_2"/>
    <property type="match status" value="5"/>
</dbReference>
<keyword evidence="9 13" id="KW-0472">Membrane</keyword>
<evidence type="ECO:0000256" key="12">
    <source>
        <dbReference type="SAM" id="Coils"/>
    </source>
</evidence>
<organism evidence="15 16">
    <name type="scientific">Holothuria leucospilota</name>
    <name type="common">Black long sea cucumber</name>
    <name type="synonym">Mertensiothuria leucospilota</name>
    <dbReference type="NCBI Taxonomy" id="206669"/>
    <lineage>
        <taxon>Eukaryota</taxon>
        <taxon>Metazoa</taxon>
        <taxon>Echinodermata</taxon>
        <taxon>Eleutherozoa</taxon>
        <taxon>Echinozoa</taxon>
        <taxon>Holothuroidea</taxon>
        <taxon>Aspidochirotacea</taxon>
        <taxon>Aspidochirotida</taxon>
        <taxon>Holothuriidae</taxon>
        <taxon>Holothuria</taxon>
    </lineage>
</organism>
<reference evidence="15" key="1">
    <citation type="submission" date="2021-10" db="EMBL/GenBank/DDBJ databases">
        <title>Tropical sea cucumber genome reveals ecological adaptation and Cuvierian tubules defense mechanism.</title>
        <authorList>
            <person name="Chen T."/>
        </authorList>
    </citation>
    <scope>NUCLEOTIDE SEQUENCE</scope>
    <source>
        <strain evidence="15">Nanhai2018</strain>
        <tissue evidence="15">Muscle</tissue>
    </source>
</reference>
<dbReference type="Pfam" id="PF00023">
    <property type="entry name" value="Ank"/>
    <property type="match status" value="2"/>
</dbReference>
<feature type="repeat" description="ANK" evidence="11">
    <location>
        <begin position="270"/>
        <end position="302"/>
    </location>
</feature>
<feature type="transmembrane region" description="Helical" evidence="13">
    <location>
        <begin position="890"/>
        <end position="910"/>
    </location>
</feature>
<feature type="repeat" description="ANK" evidence="11">
    <location>
        <begin position="196"/>
        <end position="228"/>
    </location>
</feature>
<dbReference type="InterPro" id="IPR005821">
    <property type="entry name" value="Ion_trans_dom"/>
</dbReference>
<keyword evidence="5" id="KW-0677">Repeat</keyword>
<keyword evidence="10" id="KW-0407">Ion channel</keyword>
<dbReference type="PRINTS" id="PR01415">
    <property type="entry name" value="ANKYRIN"/>
</dbReference>
<evidence type="ECO:0000256" key="8">
    <source>
        <dbReference type="ARBA" id="ARBA00023065"/>
    </source>
</evidence>
<dbReference type="SMART" id="SM00248">
    <property type="entry name" value="ANK"/>
    <property type="match status" value="14"/>
</dbReference>
<dbReference type="EMBL" id="JAIZAY010000016">
    <property type="protein sequence ID" value="KAJ8026613.1"/>
    <property type="molecule type" value="Genomic_DNA"/>
</dbReference>
<feature type="domain" description="Ion transport" evidence="14">
    <location>
        <begin position="829"/>
        <end position="1045"/>
    </location>
</feature>
<dbReference type="GO" id="GO:0005216">
    <property type="term" value="F:monoatomic ion channel activity"/>
    <property type="evidence" value="ECO:0007669"/>
    <property type="project" value="InterPro"/>
</dbReference>
<dbReference type="OrthoDB" id="1661883at2759"/>
<evidence type="ECO:0000256" key="9">
    <source>
        <dbReference type="ARBA" id="ARBA00023136"/>
    </source>
</evidence>
<keyword evidence="6 13" id="KW-1133">Transmembrane helix</keyword>
<evidence type="ECO:0000256" key="2">
    <source>
        <dbReference type="ARBA" id="ARBA00022448"/>
    </source>
</evidence>
<feature type="transmembrane region" description="Helical" evidence="13">
    <location>
        <begin position="821"/>
        <end position="840"/>
    </location>
</feature>
<dbReference type="PROSITE" id="PS50297">
    <property type="entry name" value="ANK_REP_REGION"/>
    <property type="match status" value="10"/>
</dbReference>
<keyword evidence="12" id="KW-0175">Coiled coil</keyword>
<dbReference type="Gene3D" id="1.25.40.20">
    <property type="entry name" value="Ankyrin repeat-containing domain"/>
    <property type="match status" value="5"/>
</dbReference>
<dbReference type="InterPro" id="IPR036770">
    <property type="entry name" value="Ankyrin_rpt-contain_sf"/>
</dbReference>
<proteinExistence type="predicted"/>
<dbReference type="Gene3D" id="1.10.287.70">
    <property type="match status" value="1"/>
</dbReference>
<feature type="repeat" description="ANK" evidence="11">
    <location>
        <begin position="369"/>
        <end position="401"/>
    </location>
</feature>
<dbReference type="PROSITE" id="PS50088">
    <property type="entry name" value="ANK_REPEAT"/>
    <property type="match status" value="11"/>
</dbReference>
<evidence type="ECO:0000313" key="15">
    <source>
        <dbReference type="EMBL" id="KAJ8026613.1"/>
    </source>
</evidence>
<keyword evidence="4 13" id="KW-0812">Transmembrane</keyword>
<sequence length="1162" mass="132539">MANFNENYIQDEELEMTIQFDRISFMYRDVPSALQRLKDPEDREISVHQVAIEGNANLMEKVFKDISAGGLEKLDEEHMTPLHYAVQHNHVEIVKILLEKGVDPNSHTEHKANPLHFAARYWRPIKCVDINSNESPGLEQEEENMIIVLQKAGSDVNHTDKDGMTPLHHAAIHGNDVAAYELLKCDNIRIEIQDKQNMTPLHVACTHGSTKIVSLLIDKGADICCKDDERNTPLHLACLSGYADIVKLLFSAGVKQKKLKRMLKDTECNNHGTPLHLAVDNGKNEIIELCLQHNADVNAICGRRNTPLHAACDSNNIDTVKLLLNHGASVNGGNVDQTTPLHKACLTNRFEVVDLLLQKGADIERRQKNSFTPLLIAARQGHADTIRVLLKHKADITVRDKHNKTAVFWASEQGKVEALKVSPMLLFKYSSCTDGQNKSNLIMIIKERSIFYQVLLQHDGSKALLSVRDKHSSTPLHIASKKGFLEIIKEFLRRDENSKNNEDKTSNTPLHHAALEGHDKAVSCLINAGADIHSRNQLLWTPLECAASRGRVECASVLLGAGCPANPLEKIKITPLHLASKNGHLNMVKLLLKWQADVSFNDINDKNSLDLAIENGHRDVALVFIRHKNWKQALSSERKDPISKRRVTPMRKLIENMPDVAQEVLNRCSEENGESKDHPEYSITFDFEFLDDMFSHWADKDAQDPFSADGALSSDATPYTYKDEILKTNHPLNMMVKLKRETLVSHPLIITLLSHKWDTFGRKFYYASLFIYLIFLMFFTGFILVNPPPYFVFDTLNNGTIVWYGTGQERFVNGFSRATQVLFGEIGPWMIITFACINLLKELLQMYGMQLAYLTWTNLMEWVIYTFAIILALPLSGIEYAEGLTLRYDWQWQCGAFGIFLAWLNLVLFLQNMDQLGIYVVMFTDIFKTFLNFFVIFALLIVSFAMAFYALLMNQEPFNRIQYSLVKTFVMMLGETYFDDIFHARDYLNSDNEFPGSDGYFLTTLFYRGTTYTVFVLFLIIASILLMNLLVGLAVDDIKGVRDRAELKRFGMQVELALEVQEALPMFIWRNSIVKYKTIYPNKKVFTLPGRLWNLFRTDDMIFTSGETTDDHQQRDKTIETLKRRQDELINDIKKLKSTNESIKNMLHTLLHNQGIQSHDAD</sequence>
<keyword evidence="16" id="KW-1185">Reference proteome</keyword>
<feature type="repeat" description="ANK" evidence="11">
    <location>
        <begin position="229"/>
        <end position="261"/>
    </location>
</feature>
<dbReference type="Proteomes" id="UP001152320">
    <property type="component" value="Chromosome 16"/>
</dbReference>
<gene>
    <name evidence="15" type="ORF">HOLleu_31499</name>
</gene>
<feature type="repeat" description="ANK" evidence="11">
    <location>
        <begin position="303"/>
        <end position="335"/>
    </location>
</feature>
<keyword evidence="8" id="KW-0406">Ion transport</keyword>
<dbReference type="PANTHER" id="PTHR47143:SF3">
    <property type="entry name" value="PWWP DOMAIN-CONTAINING PROTEIN"/>
    <property type="match status" value="1"/>
</dbReference>
<dbReference type="InterPro" id="IPR052076">
    <property type="entry name" value="TRP_cation_channel"/>
</dbReference>
<dbReference type="SUPFAM" id="SSF48403">
    <property type="entry name" value="Ankyrin repeat"/>
    <property type="match status" value="2"/>
</dbReference>
<feature type="repeat" description="ANK" evidence="11">
    <location>
        <begin position="77"/>
        <end position="109"/>
    </location>
</feature>
<dbReference type="GO" id="GO:1902495">
    <property type="term" value="C:transmembrane transporter complex"/>
    <property type="evidence" value="ECO:0007669"/>
    <property type="project" value="TreeGrafter"/>
</dbReference>
<evidence type="ECO:0000256" key="6">
    <source>
        <dbReference type="ARBA" id="ARBA00022989"/>
    </source>
</evidence>
<protein>
    <submittedName>
        <fullName evidence="15">Transient receptor potential cation channel subfamily A member 1-like</fullName>
    </submittedName>
</protein>
<comment type="caution">
    <text evidence="15">The sequence shown here is derived from an EMBL/GenBank/DDBJ whole genome shotgun (WGS) entry which is preliminary data.</text>
</comment>
<evidence type="ECO:0000256" key="13">
    <source>
        <dbReference type="SAM" id="Phobius"/>
    </source>
</evidence>
<evidence type="ECO:0000256" key="1">
    <source>
        <dbReference type="ARBA" id="ARBA00004141"/>
    </source>
</evidence>
<keyword evidence="7 11" id="KW-0040">ANK repeat</keyword>
<dbReference type="Pfam" id="PF00520">
    <property type="entry name" value="Ion_trans"/>
    <property type="match status" value="1"/>
</dbReference>
<dbReference type="InterPro" id="IPR002110">
    <property type="entry name" value="Ankyrin_rpt"/>
</dbReference>
<keyword evidence="3" id="KW-0716">Sensory transduction</keyword>
<evidence type="ECO:0000256" key="10">
    <source>
        <dbReference type="ARBA" id="ARBA00023303"/>
    </source>
</evidence>
<feature type="repeat" description="ANK" evidence="11">
    <location>
        <begin position="471"/>
        <end position="503"/>
    </location>
</feature>
<feature type="repeat" description="ANK" evidence="11">
    <location>
        <begin position="505"/>
        <end position="537"/>
    </location>
</feature>
<feature type="repeat" description="ANK" evidence="11">
    <location>
        <begin position="571"/>
        <end position="603"/>
    </location>
</feature>
<feature type="repeat" description="ANK" evidence="11">
    <location>
        <begin position="336"/>
        <end position="368"/>
    </location>
</feature>
<keyword evidence="15" id="KW-0675">Receptor</keyword>
<evidence type="ECO:0000313" key="16">
    <source>
        <dbReference type="Proteomes" id="UP001152320"/>
    </source>
</evidence>